<name>A0A077EGY8_9FLAO</name>
<dbReference type="KEGG" id="eao:BD94_2048"/>
<protein>
    <submittedName>
        <fullName evidence="2">Uncharacterized protein</fullName>
    </submittedName>
</protein>
<evidence type="ECO:0000313" key="2">
    <source>
        <dbReference type="EMBL" id="AIL45823.1"/>
    </source>
</evidence>
<reference evidence="2" key="1">
    <citation type="journal article" date="2013" name="Lancet">
        <title>First case of E anophelis outbreak in an intensive-care unit.</title>
        <authorList>
            <person name="Teo J."/>
            <person name="Tan S.Y."/>
            <person name="Tay M."/>
            <person name="Ding Y."/>
            <person name="Kjelleberg S."/>
            <person name="Givskov M."/>
            <person name="Lin R.T."/>
            <person name="Yang L."/>
        </authorList>
    </citation>
    <scope>NUCLEOTIDE SEQUENCE [LARGE SCALE GENOMIC DNA]</scope>
    <source>
        <strain evidence="2">NUHP1</strain>
    </source>
</reference>
<dbReference type="STRING" id="1338011.BD94_2048"/>
<evidence type="ECO:0000313" key="3">
    <source>
        <dbReference type="Proteomes" id="UP000028933"/>
    </source>
</evidence>
<evidence type="ECO:0000256" key="1">
    <source>
        <dbReference type="SAM" id="Phobius"/>
    </source>
</evidence>
<keyword evidence="1" id="KW-1133">Transmembrane helix</keyword>
<dbReference type="eggNOG" id="COG5031">
    <property type="taxonomic scope" value="Bacteria"/>
</dbReference>
<proteinExistence type="predicted"/>
<dbReference type="Proteomes" id="UP000028933">
    <property type="component" value="Chromosome"/>
</dbReference>
<dbReference type="HOGENOM" id="CLU_1371000_0_0_10"/>
<dbReference type="GeneID" id="56683121"/>
<feature type="transmembrane region" description="Helical" evidence="1">
    <location>
        <begin position="168"/>
        <end position="192"/>
    </location>
</feature>
<accession>A0A077EGY8</accession>
<organism evidence="2 3">
    <name type="scientific">Elizabethkingia anophelis NUHP1</name>
    <dbReference type="NCBI Taxonomy" id="1338011"/>
    <lineage>
        <taxon>Bacteria</taxon>
        <taxon>Pseudomonadati</taxon>
        <taxon>Bacteroidota</taxon>
        <taxon>Flavobacteriia</taxon>
        <taxon>Flavobacteriales</taxon>
        <taxon>Weeksellaceae</taxon>
        <taxon>Elizabethkingia</taxon>
    </lineage>
</organism>
<dbReference type="EMBL" id="CP007547">
    <property type="protein sequence ID" value="AIL45823.1"/>
    <property type="molecule type" value="Genomic_DNA"/>
</dbReference>
<keyword evidence="1" id="KW-0472">Membrane</keyword>
<dbReference type="AlphaFoldDB" id="A0A077EGY8"/>
<sequence length="204" mass="23487">MKNPPDDIFPLSVKEALIGFYKFNRLNLSNDFSSHCVRVYIGCILAPVPNIKARRKYLKFHDIHHIITEYGIDRIGESEVSAWELGSRSCRKPIVSVMNLFALSTGFILSPTKVTNAFYRGCRSRNLYYMAESVSEAEIDTIDFIDIKSGHLEIKQNVEYRFLRQIEFAGYLFISMIIHVFMLIAGKALLIAESIKKKIQKRNK</sequence>
<dbReference type="RefSeq" id="WP_009084633.1">
    <property type="nucleotide sequence ID" value="NZ_CP007547.1"/>
</dbReference>
<keyword evidence="1" id="KW-0812">Transmembrane</keyword>
<gene>
    <name evidence="2" type="ORF">BD94_2048</name>
</gene>
<reference evidence="2" key="2">
    <citation type="journal article" date="2015" name="Genome Biol. Evol.">
        <title>Complete Genome Sequence and Transcriptomic Analysis of the Novel Pathogen Elizabethkingia anophelis in Response to Oxidative Stress.</title>
        <authorList>
            <person name="Li Y."/>
            <person name="Liu Y."/>
            <person name="Chew S.C."/>
            <person name="Tay M."/>
            <person name="Salido M.M."/>
            <person name="Teo J."/>
            <person name="Lauro F.M."/>
            <person name="Givskov M."/>
            <person name="Yang L."/>
        </authorList>
    </citation>
    <scope>NUCLEOTIDE SEQUENCE</scope>
    <source>
        <strain evidence="2">NUHP1</strain>
    </source>
</reference>